<name>A0A161JKZ9_9HYPH</name>
<feature type="domain" description="Response regulatory" evidence="2">
    <location>
        <begin position="22"/>
        <end position="133"/>
    </location>
</feature>
<feature type="modified residue" description="4-aspartylphosphate" evidence="1">
    <location>
        <position position="72"/>
    </location>
</feature>
<sequence length="140" mass="15058">MGSAVSQSAPMSKTAQPLNGRRILVVEDEYIIAIQMKRWLQDAGAEVIGPVPSVERALDLIEDGGIDAAVLDLNLGGRRTALPIADRLGMLGVPHLFATGDVRMPHAAGYDDRPRLEKPFVETELVRAILKLSASPQPVP</sequence>
<proteinExistence type="predicted"/>
<dbReference type="Proteomes" id="UP000218288">
    <property type="component" value="Chromosome"/>
</dbReference>
<evidence type="ECO:0000259" key="2">
    <source>
        <dbReference type="PROSITE" id="PS50110"/>
    </source>
</evidence>
<dbReference type="Gene3D" id="3.40.50.2300">
    <property type="match status" value="1"/>
</dbReference>
<organism evidence="3 4">
    <name type="scientific">Methylorubrum populi</name>
    <dbReference type="NCBI Taxonomy" id="223967"/>
    <lineage>
        <taxon>Bacteria</taxon>
        <taxon>Pseudomonadati</taxon>
        <taxon>Pseudomonadota</taxon>
        <taxon>Alphaproteobacteria</taxon>
        <taxon>Hyphomicrobiales</taxon>
        <taxon>Methylobacteriaceae</taxon>
        <taxon>Methylorubrum</taxon>
    </lineage>
</organism>
<dbReference type="InterPro" id="IPR001789">
    <property type="entry name" value="Sig_transdc_resp-reg_receiver"/>
</dbReference>
<dbReference type="SUPFAM" id="SSF52172">
    <property type="entry name" value="CheY-like"/>
    <property type="match status" value="1"/>
</dbReference>
<dbReference type="PROSITE" id="PS50110">
    <property type="entry name" value="RESPONSE_REGULATORY"/>
    <property type="match status" value="1"/>
</dbReference>
<evidence type="ECO:0000313" key="4">
    <source>
        <dbReference type="Proteomes" id="UP000218288"/>
    </source>
</evidence>
<gene>
    <name evidence="3" type="ORF">MPPM_0130</name>
</gene>
<keyword evidence="1" id="KW-0597">Phosphoprotein</keyword>
<reference evidence="3 4" key="1">
    <citation type="journal article" date="2016" name="Genome Announc.">
        <title>Complete Genome Sequence of Methylobacterium populi P-1M, Isolated from Pink-Pigmented Household Biofilm.</title>
        <authorList>
            <person name="Morohoshi T."/>
            <person name="Ikeda T."/>
        </authorList>
    </citation>
    <scope>NUCLEOTIDE SEQUENCE [LARGE SCALE GENOMIC DNA]</scope>
    <source>
        <strain evidence="3 4">P-1M</strain>
    </source>
</reference>
<dbReference type="SMART" id="SM00448">
    <property type="entry name" value="REC"/>
    <property type="match status" value="1"/>
</dbReference>
<dbReference type="InterPro" id="IPR011006">
    <property type="entry name" value="CheY-like_superfamily"/>
</dbReference>
<protein>
    <submittedName>
        <fullName evidence="3">Response regulator receiver protein</fullName>
    </submittedName>
</protein>
<evidence type="ECO:0000256" key="1">
    <source>
        <dbReference type="PROSITE-ProRule" id="PRU00169"/>
    </source>
</evidence>
<dbReference type="AlphaFoldDB" id="A0A161JKZ9"/>
<evidence type="ECO:0000313" key="3">
    <source>
        <dbReference type="EMBL" id="BAU88735.1"/>
    </source>
</evidence>
<dbReference type="EMBL" id="AP014809">
    <property type="protein sequence ID" value="BAU88735.1"/>
    <property type="molecule type" value="Genomic_DNA"/>
</dbReference>
<accession>A0A161JKZ9</accession>
<dbReference type="GO" id="GO:0000160">
    <property type="term" value="P:phosphorelay signal transduction system"/>
    <property type="evidence" value="ECO:0007669"/>
    <property type="project" value="InterPro"/>
</dbReference>